<comment type="caution">
    <text evidence="2">The sequence shown here is derived from an EMBL/GenBank/DDBJ whole genome shotgun (WGS) entry which is preliminary data.</text>
</comment>
<evidence type="ECO:0000313" key="3">
    <source>
        <dbReference type="Proteomes" id="UP000326340"/>
    </source>
</evidence>
<name>A0A5Q4BFX9_9PEZI</name>
<evidence type="ECO:0000313" key="2">
    <source>
        <dbReference type="EMBL" id="TQN65681.1"/>
    </source>
</evidence>
<dbReference type="AlphaFoldDB" id="A0A5Q4BFX9"/>
<accession>A0A5Q4BFX9</accession>
<feature type="chain" id="PRO_5024950557" description="Secreted protein" evidence="1">
    <location>
        <begin position="19"/>
        <end position="181"/>
    </location>
</feature>
<dbReference type="EMBL" id="PUHP01001500">
    <property type="protein sequence ID" value="TQN65681.1"/>
    <property type="molecule type" value="Genomic_DNA"/>
</dbReference>
<evidence type="ECO:0000256" key="1">
    <source>
        <dbReference type="SAM" id="SignalP"/>
    </source>
</evidence>
<organism evidence="2 3">
    <name type="scientific">Colletotrichum shisoi</name>
    <dbReference type="NCBI Taxonomy" id="2078593"/>
    <lineage>
        <taxon>Eukaryota</taxon>
        <taxon>Fungi</taxon>
        <taxon>Dikarya</taxon>
        <taxon>Ascomycota</taxon>
        <taxon>Pezizomycotina</taxon>
        <taxon>Sordariomycetes</taxon>
        <taxon>Hypocreomycetidae</taxon>
        <taxon>Glomerellales</taxon>
        <taxon>Glomerellaceae</taxon>
        <taxon>Colletotrichum</taxon>
        <taxon>Colletotrichum destructivum species complex</taxon>
    </lineage>
</organism>
<keyword evidence="3" id="KW-1185">Reference proteome</keyword>
<evidence type="ECO:0008006" key="4">
    <source>
        <dbReference type="Google" id="ProtNLM"/>
    </source>
</evidence>
<feature type="signal peptide" evidence="1">
    <location>
        <begin position="1"/>
        <end position="18"/>
    </location>
</feature>
<proteinExistence type="predicted"/>
<sequence length="181" mass="19903">MLPTFGVSFLMVLKLANTQPTAATVKMKDSAEKTMPAKEAIRLGLTKATAVTVMASPAVVAATAGRTKLKVKLRSSFTWTKGKFRRWTRRGRTDHSLAWSSGHILPGEFSCSCGSARRLLTPGLPVRWSGAVTSDNVGHPLMDTPHIWAPQKCLNTMTSLLIPPTSNYYNNYNTYPNNFIF</sequence>
<gene>
    <name evidence="2" type="ORF">CSHISOI_09795</name>
</gene>
<reference evidence="2 3" key="1">
    <citation type="journal article" date="2019" name="Sci. Rep.">
        <title>Colletotrichum shisoi sp. nov., an anthracnose pathogen of Perilla frutescens in Japan: molecular phylogenetic, morphological and genomic evidence.</title>
        <authorList>
            <person name="Gan P."/>
            <person name="Tsushima A."/>
            <person name="Hiroyama R."/>
            <person name="Narusaka M."/>
            <person name="Takano Y."/>
            <person name="Narusaka Y."/>
            <person name="Kawaradani M."/>
            <person name="Damm U."/>
            <person name="Shirasu K."/>
        </authorList>
    </citation>
    <scope>NUCLEOTIDE SEQUENCE [LARGE SCALE GENOMIC DNA]</scope>
    <source>
        <strain evidence="2 3">PG-2018a</strain>
    </source>
</reference>
<dbReference type="Proteomes" id="UP000326340">
    <property type="component" value="Unassembled WGS sequence"/>
</dbReference>
<protein>
    <recommendedName>
        <fullName evidence="4">Secreted protein</fullName>
    </recommendedName>
</protein>
<keyword evidence="1" id="KW-0732">Signal</keyword>